<comment type="caution">
    <text evidence="1">The sequence shown here is derived from an EMBL/GenBank/DDBJ whole genome shotgun (WGS) entry which is preliminary data.</text>
</comment>
<dbReference type="Proteomes" id="UP000014387">
    <property type="component" value="Unassembled WGS sequence"/>
</dbReference>
<evidence type="ECO:0000313" key="2">
    <source>
        <dbReference type="Proteomes" id="UP000014387"/>
    </source>
</evidence>
<evidence type="ECO:0000313" key="1">
    <source>
        <dbReference type="EMBL" id="EPD31232.1"/>
    </source>
</evidence>
<protein>
    <recommendedName>
        <fullName evidence="3">NADP-dependent oxidoreductase domain-containing protein</fullName>
    </recommendedName>
</protein>
<keyword evidence="2" id="KW-1185">Reference proteome</keyword>
<name>A0A9W5RF47_9ACTO</name>
<dbReference type="EMBL" id="AGWN01000001">
    <property type="protein sequence ID" value="EPD31232.1"/>
    <property type="molecule type" value="Genomic_DNA"/>
</dbReference>
<dbReference type="RefSeq" id="WP_016444343.1">
    <property type="nucleotide sequence ID" value="NZ_KE150266.1"/>
</dbReference>
<proteinExistence type="predicted"/>
<evidence type="ECO:0008006" key="3">
    <source>
        <dbReference type="Google" id="ProtNLM"/>
    </source>
</evidence>
<gene>
    <name evidence="1" type="ORF">HMPREF9238_00999</name>
</gene>
<accession>A0A9W5RF47</accession>
<reference evidence="1 2" key="1">
    <citation type="submission" date="2013-05" db="EMBL/GenBank/DDBJ databases">
        <title>The Genome Sequence of Actinomyces europaeus ACS-120-V-COL10B.</title>
        <authorList>
            <consortium name="The Broad Institute Genomics Platform"/>
            <person name="Earl A."/>
            <person name="Ward D."/>
            <person name="Feldgarden M."/>
            <person name="Gevers D."/>
            <person name="Saerens B."/>
            <person name="Vaneechoutte M."/>
            <person name="Walker B."/>
            <person name="Young S."/>
            <person name="Zeng Q."/>
            <person name="Gargeya S."/>
            <person name="Fitzgerald M."/>
            <person name="Haas B."/>
            <person name="Abouelleil A."/>
            <person name="Allen A.W."/>
            <person name="Alvarado L."/>
            <person name="Arachchi H.M."/>
            <person name="Berlin A.M."/>
            <person name="Chapman S.B."/>
            <person name="Gainer-Dewar J."/>
            <person name="Goldberg J."/>
            <person name="Griggs A."/>
            <person name="Gujja S."/>
            <person name="Hansen M."/>
            <person name="Howarth C."/>
            <person name="Imamovic A."/>
            <person name="Ireland A."/>
            <person name="Larimer J."/>
            <person name="McCowan C."/>
            <person name="Murphy C."/>
            <person name="Pearson M."/>
            <person name="Poon T.W."/>
            <person name="Priest M."/>
            <person name="Roberts A."/>
            <person name="Saif S."/>
            <person name="Shea T."/>
            <person name="Sisk P."/>
            <person name="Sykes S."/>
            <person name="Wortman J."/>
            <person name="Nusbaum C."/>
            <person name="Birren B."/>
        </authorList>
    </citation>
    <scope>NUCLEOTIDE SEQUENCE [LARGE SCALE GENOMIC DNA]</scope>
    <source>
        <strain evidence="1 2">ACS-120-V-Col10b</strain>
    </source>
</reference>
<sequence>MYTPAPERYDNVEYRRVAQTGLQLPPISLGFWHNFGDDKPLQTQRDLGTPLAIHQPSYSMLNR</sequence>
<dbReference type="AlphaFoldDB" id="A0A9W5RF47"/>
<organism evidence="1 2">
    <name type="scientific">Gleimia europaea ACS-120-V-Col10b</name>
    <dbReference type="NCBI Taxonomy" id="883069"/>
    <lineage>
        <taxon>Bacteria</taxon>
        <taxon>Bacillati</taxon>
        <taxon>Actinomycetota</taxon>
        <taxon>Actinomycetes</taxon>
        <taxon>Actinomycetales</taxon>
        <taxon>Actinomycetaceae</taxon>
        <taxon>Gleimia</taxon>
    </lineage>
</organism>